<sequence length="156" mass="17676">MISEKNVVIIAITALILGAVVVGLSPKDLWDENEGLLKDEVQSIEGSTETINLLDITPFEWDVVHSFTPYTPVEDVYERVGYEWDDTISETVSEGMYQIVFMKDEKVVCYIYGYPENNGYGIDLLASMLTAEDDLTFLVERREGIVYLVNDGRTFD</sequence>
<protein>
    <recommendedName>
        <fullName evidence="3">DUF4830 domain-containing protein</fullName>
    </recommendedName>
</protein>
<reference evidence="1" key="1">
    <citation type="submission" date="2021-03" db="EMBL/GenBank/DDBJ databases">
        <title>Bacillus suaedae sp. nov., isolated from Suaeda aralocaspica.</title>
        <authorList>
            <person name="Lei R.F.R."/>
        </authorList>
    </citation>
    <scope>NUCLEOTIDE SEQUENCE</scope>
    <source>
        <strain evidence="1">YZJH907-2</strain>
    </source>
</reference>
<evidence type="ECO:0000313" key="1">
    <source>
        <dbReference type="EMBL" id="MBP3952986.1"/>
    </source>
</evidence>
<name>A0A940X0M7_9BACI</name>
<organism evidence="1 2">
    <name type="scientific">Halalkalibacter suaedae</name>
    <dbReference type="NCBI Taxonomy" id="2822140"/>
    <lineage>
        <taxon>Bacteria</taxon>
        <taxon>Bacillati</taxon>
        <taxon>Bacillota</taxon>
        <taxon>Bacilli</taxon>
        <taxon>Bacillales</taxon>
        <taxon>Bacillaceae</taxon>
        <taxon>Halalkalibacter</taxon>
    </lineage>
</organism>
<dbReference type="Proteomes" id="UP000678228">
    <property type="component" value="Unassembled WGS sequence"/>
</dbReference>
<dbReference type="EMBL" id="JAGKSQ010000009">
    <property type="protein sequence ID" value="MBP3952986.1"/>
    <property type="molecule type" value="Genomic_DNA"/>
</dbReference>
<evidence type="ECO:0000313" key="2">
    <source>
        <dbReference type="Proteomes" id="UP000678228"/>
    </source>
</evidence>
<gene>
    <name evidence="1" type="ORF">J7W16_17830</name>
</gene>
<dbReference type="RefSeq" id="WP_210598844.1">
    <property type="nucleotide sequence ID" value="NZ_JAGKSQ010000009.1"/>
</dbReference>
<dbReference type="AlphaFoldDB" id="A0A940X0M7"/>
<comment type="caution">
    <text evidence="1">The sequence shown here is derived from an EMBL/GenBank/DDBJ whole genome shotgun (WGS) entry which is preliminary data.</text>
</comment>
<evidence type="ECO:0008006" key="3">
    <source>
        <dbReference type="Google" id="ProtNLM"/>
    </source>
</evidence>
<keyword evidence="2" id="KW-1185">Reference proteome</keyword>
<proteinExistence type="predicted"/>
<accession>A0A940X0M7</accession>